<keyword evidence="2 9" id="KW-0813">Transport</keyword>
<dbReference type="GO" id="GO:0015740">
    <property type="term" value="P:C4-dicarboxylate transport"/>
    <property type="evidence" value="ECO:0007669"/>
    <property type="project" value="TreeGrafter"/>
</dbReference>
<keyword evidence="3" id="KW-1003">Cell membrane</keyword>
<keyword evidence="7 9" id="KW-0472">Membrane</keyword>
<proteinExistence type="inferred from homology"/>
<protein>
    <recommendedName>
        <fullName evidence="9">TRAP transporter small permease protein</fullName>
    </recommendedName>
</protein>
<dbReference type="InterPro" id="IPR055348">
    <property type="entry name" value="DctQ"/>
</dbReference>
<feature type="domain" description="Tripartite ATP-independent periplasmic transporters DctQ component" evidence="10">
    <location>
        <begin position="30"/>
        <end position="158"/>
    </location>
</feature>
<comment type="similarity">
    <text evidence="8 9">Belongs to the TRAP transporter small permease family.</text>
</comment>
<evidence type="ECO:0000256" key="7">
    <source>
        <dbReference type="ARBA" id="ARBA00023136"/>
    </source>
</evidence>
<evidence type="ECO:0000256" key="8">
    <source>
        <dbReference type="ARBA" id="ARBA00038436"/>
    </source>
</evidence>
<dbReference type="PANTHER" id="PTHR35011:SF2">
    <property type="entry name" value="2,3-DIKETO-L-GULONATE TRAP TRANSPORTER SMALL PERMEASE PROTEIN YIAM"/>
    <property type="match status" value="1"/>
</dbReference>
<feature type="transmembrane region" description="Helical" evidence="9">
    <location>
        <begin position="58"/>
        <end position="83"/>
    </location>
</feature>
<dbReference type="RefSeq" id="WP_163656143.1">
    <property type="nucleotide sequence ID" value="NZ_JAAGRN010000011.1"/>
</dbReference>
<evidence type="ECO:0000256" key="6">
    <source>
        <dbReference type="ARBA" id="ARBA00022989"/>
    </source>
</evidence>
<evidence type="ECO:0000256" key="9">
    <source>
        <dbReference type="RuleBase" id="RU369079"/>
    </source>
</evidence>
<evidence type="ECO:0000256" key="5">
    <source>
        <dbReference type="ARBA" id="ARBA00022692"/>
    </source>
</evidence>
<name>A0A6B2R270_9BURK</name>
<dbReference type="GO" id="GO:0005886">
    <property type="term" value="C:plasma membrane"/>
    <property type="evidence" value="ECO:0007669"/>
    <property type="project" value="UniProtKB-SubCell"/>
</dbReference>
<dbReference type="EMBL" id="JAAGRN010000011">
    <property type="protein sequence ID" value="NDY84322.1"/>
    <property type="molecule type" value="Genomic_DNA"/>
</dbReference>
<keyword evidence="5 9" id="KW-0812">Transmembrane</keyword>
<evidence type="ECO:0000259" key="10">
    <source>
        <dbReference type="Pfam" id="PF04290"/>
    </source>
</evidence>
<comment type="caution">
    <text evidence="11">The sequence shown here is derived from an EMBL/GenBank/DDBJ whole genome shotgun (WGS) entry which is preliminary data.</text>
</comment>
<keyword evidence="4 9" id="KW-0997">Cell inner membrane</keyword>
<comment type="subcellular location">
    <subcellularLocation>
        <location evidence="1 9">Cell inner membrane</location>
        <topology evidence="1 9">Multi-pass membrane protein</topology>
    </subcellularLocation>
</comment>
<keyword evidence="6 9" id="KW-1133">Transmembrane helix</keyword>
<evidence type="ECO:0000256" key="1">
    <source>
        <dbReference type="ARBA" id="ARBA00004429"/>
    </source>
</evidence>
<comment type="function">
    <text evidence="9">Part of the tripartite ATP-independent periplasmic (TRAP) transport system.</text>
</comment>
<dbReference type="InterPro" id="IPR007387">
    <property type="entry name" value="TRAP_DctQ"/>
</dbReference>
<evidence type="ECO:0000256" key="3">
    <source>
        <dbReference type="ARBA" id="ARBA00022475"/>
    </source>
</evidence>
<evidence type="ECO:0000256" key="2">
    <source>
        <dbReference type="ARBA" id="ARBA00022448"/>
    </source>
</evidence>
<gene>
    <name evidence="11" type="ORF">G3I67_13900</name>
</gene>
<reference evidence="11" key="1">
    <citation type="submission" date="2020-02" db="EMBL/GenBank/DDBJ databases">
        <authorList>
            <person name="Chen W.-M."/>
        </authorList>
    </citation>
    <scope>NUCLEOTIDE SEQUENCE</scope>
    <source>
        <strain evidence="11">NBD-18</strain>
    </source>
</reference>
<dbReference type="AlphaFoldDB" id="A0A6B2R270"/>
<evidence type="ECO:0000256" key="4">
    <source>
        <dbReference type="ARBA" id="ARBA00022519"/>
    </source>
</evidence>
<organism evidence="11">
    <name type="scientific">Sheuella amnicola</name>
    <dbReference type="NCBI Taxonomy" id="2707330"/>
    <lineage>
        <taxon>Bacteria</taxon>
        <taxon>Pseudomonadati</taxon>
        <taxon>Pseudomonadota</taxon>
        <taxon>Betaproteobacteria</taxon>
        <taxon>Burkholderiales</taxon>
        <taxon>Alcaligenaceae</taxon>
        <taxon>Sheuella</taxon>
    </lineage>
</organism>
<sequence length="174" mass="18982">MNVLLKTCDVIDTVIQKICRIVLYATTVVLFLVLTINVFLRYLLGNSLSSAGEIPELIFPWLVMAGVVLAAQHGSHIAISWFVDKLTDSMRKVVAVLNCAILVAAYSALAWGTYTLMPIVSDERTQVLKVPSSVTYSCMLIAFVFLVVTSLTQMARLFVSKAPAPPAMNISEAV</sequence>
<feature type="transmembrane region" description="Helical" evidence="9">
    <location>
        <begin position="21"/>
        <end position="43"/>
    </location>
</feature>
<dbReference type="GO" id="GO:0022857">
    <property type="term" value="F:transmembrane transporter activity"/>
    <property type="evidence" value="ECO:0007669"/>
    <property type="project" value="UniProtKB-UniRule"/>
</dbReference>
<comment type="subunit">
    <text evidence="9">The complex comprises the extracytoplasmic solute receptor protein and the two transmembrane proteins.</text>
</comment>
<feature type="transmembrane region" description="Helical" evidence="9">
    <location>
        <begin position="134"/>
        <end position="152"/>
    </location>
</feature>
<feature type="transmembrane region" description="Helical" evidence="9">
    <location>
        <begin position="95"/>
        <end position="114"/>
    </location>
</feature>
<dbReference type="PANTHER" id="PTHR35011">
    <property type="entry name" value="2,3-DIKETO-L-GULONATE TRAP TRANSPORTER SMALL PERMEASE PROTEIN YIAM"/>
    <property type="match status" value="1"/>
</dbReference>
<evidence type="ECO:0000313" key="11">
    <source>
        <dbReference type="EMBL" id="NDY84322.1"/>
    </source>
</evidence>
<accession>A0A6B2R270</accession>
<dbReference type="Pfam" id="PF04290">
    <property type="entry name" value="DctQ"/>
    <property type="match status" value="1"/>
</dbReference>